<protein>
    <recommendedName>
        <fullName evidence="1">F-box domain-containing protein</fullName>
    </recommendedName>
</protein>
<dbReference type="InterPro" id="IPR036047">
    <property type="entry name" value="F-box-like_dom_sf"/>
</dbReference>
<reference evidence="2 3" key="1">
    <citation type="journal article" date="2019" name="Nat. Ecol. Evol.">
        <title>Megaphylogeny resolves global patterns of mushroom evolution.</title>
        <authorList>
            <person name="Varga T."/>
            <person name="Krizsan K."/>
            <person name="Foldi C."/>
            <person name="Dima B."/>
            <person name="Sanchez-Garcia M."/>
            <person name="Sanchez-Ramirez S."/>
            <person name="Szollosi G.J."/>
            <person name="Szarkandi J.G."/>
            <person name="Papp V."/>
            <person name="Albert L."/>
            <person name="Andreopoulos W."/>
            <person name="Angelini C."/>
            <person name="Antonin V."/>
            <person name="Barry K.W."/>
            <person name="Bougher N.L."/>
            <person name="Buchanan P."/>
            <person name="Buyck B."/>
            <person name="Bense V."/>
            <person name="Catcheside P."/>
            <person name="Chovatia M."/>
            <person name="Cooper J."/>
            <person name="Damon W."/>
            <person name="Desjardin D."/>
            <person name="Finy P."/>
            <person name="Geml J."/>
            <person name="Haridas S."/>
            <person name="Hughes K."/>
            <person name="Justo A."/>
            <person name="Karasinski D."/>
            <person name="Kautmanova I."/>
            <person name="Kiss B."/>
            <person name="Kocsube S."/>
            <person name="Kotiranta H."/>
            <person name="LaButti K.M."/>
            <person name="Lechner B.E."/>
            <person name="Liimatainen K."/>
            <person name="Lipzen A."/>
            <person name="Lukacs Z."/>
            <person name="Mihaltcheva S."/>
            <person name="Morgado L.N."/>
            <person name="Niskanen T."/>
            <person name="Noordeloos M.E."/>
            <person name="Ohm R.A."/>
            <person name="Ortiz-Santana B."/>
            <person name="Ovrebo C."/>
            <person name="Racz N."/>
            <person name="Riley R."/>
            <person name="Savchenko A."/>
            <person name="Shiryaev A."/>
            <person name="Soop K."/>
            <person name="Spirin V."/>
            <person name="Szebenyi C."/>
            <person name="Tomsovsky M."/>
            <person name="Tulloss R.E."/>
            <person name="Uehling J."/>
            <person name="Grigoriev I.V."/>
            <person name="Vagvolgyi C."/>
            <person name="Papp T."/>
            <person name="Martin F.M."/>
            <person name="Miettinen O."/>
            <person name="Hibbett D.S."/>
            <person name="Nagy L.G."/>
        </authorList>
    </citation>
    <scope>NUCLEOTIDE SEQUENCE [LARGE SCALE GENOMIC DNA]</scope>
    <source>
        <strain evidence="2 3">FP101781</strain>
    </source>
</reference>
<sequence length="90" mass="10075">LDSCLNALSPVNALPIELLSRIFALNAAIVMEAVSGAPQRKRSLERIRIAHVCRHWREVALGSAELWSNILFTRRKIAELMLKRSNSAPL</sequence>
<evidence type="ECO:0000259" key="1">
    <source>
        <dbReference type="Pfam" id="PF12937"/>
    </source>
</evidence>
<evidence type="ECO:0000313" key="2">
    <source>
        <dbReference type="EMBL" id="TEB12704.1"/>
    </source>
</evidence>
<dbReference type="EMBL" id="QPFP01000428">
    <property type="protein sequence ID" value="TEB12704.1"/>
    <property type="molecule type" value="Genomic_DNA"/>
</dbReference>
<feature type="non-terminal residue" evidence="2">
    <location>
        <position position="90"/>
    </location>
</feature>
<evidence type="ECO:0000313" key="3">
    <source>
        <dbReference type="Proteomes" id="UP000298030"/>
    </source>
</evidence>
<organism evidence="2 3">
    <name type="scientific">Coprinellus micaceus</name>
    <name type="common">Glistening ink-cap mushroom</name>
    <name type="synonym">Coprinus micaceus</name>
    <dbReference type="NCBI Taxonomy" id="71717"/>
    <lineage>
        <taxon>Eukaryota</taxon>
        <taxon>Fungi</taxon>
        <taxon>Dikarya</taxon>
        <taxon>Basidiomycota</taxon>
        <taxon>Agaricomycotina</taxon>
        <taxon>Agaricomycetes</taxon>
        <taxon>Agaricomycetidae</taxon>
        <taxon>Agaricales</taxon>
        <taxon>Agaricineae</taxon>
        <taxon>Psathyrellaceae</taxon>
        <taxon>Coprinellus</taxon>
    </lineage>
</organism>
<proteinExistence type="predicted"/>
<dbReference type="Pfam" id="PF12937">
    <property type="entry name" value="F-box-like"/>
    <property type="match status" value="1"/>
</dbReference>
<name>A0A4Y7RUN5_COPMI</name>
<dbReference type="Gene3D" id="1.20.1280.50">
    <property type="match status" value="1"/>
</dbReference>
<gene>
    <name evidence="2" type="ORF">FA13DRAFT_1599092</name>
</gene>
<feature type="non-terminal residue" evidence="2">
    <location>
        <position position="1"/>
    </location>
</feature>
<dbReference type="STRING" id="71717.A0A4Y7RUN5"/>
<comment type="caution">
    <text evidence="2">The sequence shown here is derived from an EMBL/GenBank/DDBJ whole genome shotgun (WGS) entry which is preliminary data.</text>
</comment>
<dbReference type="AlphaFoldDB" id="A0A4Y7RUN5"/>
<keyword evidence="3" id="KW-1185">Reference proteome</keyword>
<dbReference type="OrthoDB" id="2898013at2759"/>
<dbReference type="Proteomes" id="UP000298030">
    <property type="component" value="Unassembled WGS sequence"/>
</dbReference>
<feature type="domain" description="F-box" evidence="1">
    <location>
        <begin position="12"/>
        <end position="72"/>
    </location>
</feature>
<dbReference type="SUPFAM" id="SSF81383">
    <property type="entry name" value="F-box domain"/>
    <property type="match status" value="1"/>
</dbReference>
<dbReference type="InterPro" id="IPR001810">
    <property type="entry name" value="F-box_dom"/>
</dbReference>
<accession>A0A4Y7RUN5</accession>